<dbReference type="InterPro" id="IPR043144">
    <property type="entry name" value="Mal/L-sulf/L-lact_DH-like_ah"/>
</dbReference>
<proteinExistence type="inferred from homology"/>
<name>A0A840AK94_9HYPH</name>
<gene>
    <name evidence="4" type="ORF">GGR25_000807</name>
</gene>
<dbReference type="AlphaFoldDB" id="A0A840AK94"/>
<evidence type="ECO:0000313" key="5">
    <source>
        <dbReference type="Proteomes" id="UP000553963"/>
    </source>
</evidence>
<dbReference type="PANTHER" id="PTHR11091">
    <property type="entry name" value="OXIDOREDUCTASE-RELATED"/>
    <property type="match status" value="1"/>
</dbReference>
<keyword evidence="5" id="KW-1185">Reference proteome</keyword>
<dbReference type="PANTHER" id="PTHR11091:SF0">
    <property type="entry name" value="MALATE DEHYDROGENASE"/>
    <property type="match status" value="1"/>
</dbReference>
<reference evidence="4 5" key="1">
    <citation type="submission" date="2020-08" db="EMBL/GenBank/DDBJ databases">
        <title>Genomic Encyclopedia of Type Strains, Phase IV (KMG-IV): sequencing the most valuable type-strain genomes for metagenomic binning, comparative biology and taxonomic classification.</title>
        <authorList>
            <person name="Goeker M."/>
        </authorList>
    </citation>
    <scope>NUCLEOTIDE SEQUENCE [LARGE SCALE GENOMIC DNA]</scope>
    <source>
        <strain evidence="4 5">DSM 25966</strain>
    </source>
</reference>
<dbReference type="GO" id="GO:0016491">
    <property type="term" value="F:oxidoreductase activity"/>
    <property type="evidence" value="ECO:0007669"/>
    <property type="project" value="UniProtKB-KW"/>
</dbReference>
<dbReference type="Gene3D" id="3.30.1370.60">
    <property type="entry name" value="Hypothetical oxidoreductase yiak, domain 2"/>
    <property type="match status" value="1"/>
</dbReference>
<dbReference type="InterPro" id="IPR043143">
    <property type="entry name" value="Mal/L-sulf/L-lact_DH-like_NADP"/>
</dbReference>
<evidence type="ECO:0000256" key="3">
    <source>
        <dbReference type="SAM" id="MobiDB-lite"/>
    </source>
</evidence>
<dbReference type="InterPro" id="IPR003767">
    <property type="entry name" value="Malate/L-lactate_DH-like"/>
</dbReference>
<dbReference type="Gene3D" id="3.30.60.50">
    <property type="entry name" value="Hypothetical oxidoreductase yiak, domain 3"/>
    <property type="match status" value="1"/>
</dbReference>
<sequence>MKITEQAAMALATQLLIQRNALTNNAPVQARHLVDAEMKGHPSHGLQRLPRLLTRIERGLVDPRTSGRSHWRSASVLEVDGLRGLGPVVAMAAIERLQERAATSGIALAAISNNNHLGMLASYVESIAAEGRIGIAISSSEALVHPYGGTRAMLGTNPIAIAVPTAGRPLVLDLATSTVSMGKIHHHAAIGRPIPEGWARDAEGRPTTDAVRAKGGAIAPFGGAKGYGLGIAVELLVAALTGADLAPDIRGTLDAEAVCNKGDVLIVIDTARSPDLALRLSAYLDAVRASPPAEPGHPVSVPGDGAARRREATLQAGFEIDPGLLDELTALSRTPSSVLEGQT</sequence>
<accession>A0A840AK94</accession>
<comment type="similarity">
    <text evidence="1">Belongs to the LDH2/MDH2 oxidoreductase family.</text>
</comment>
<evidence type="ECO:0000256" key="1">
    <source>
        <dbReference type="ARBA" id="ARBA00006056"/>
    </source>
</evidence>
<evidence type="ECO:0000313" key="4">
    <source>
        <dbReference type="EMBL" id="MBB3929788.1"/>
    </source>
</evidence>
<comment type="caution">
    <text evidence="4">The sequence shown here is derived from an EMBL/GenBank/DDBJ whole genome shotgun (WGS) entry which is preliminary data.</text>
</comment>
<keyword evidence="2" id="KW-0560">Oxidoreductase</keyword>
<evidence type="ECO:0000256" key="2">
    <source>
        <dbReference type="ARBA" id="ARBA00023002"/>
    </source>
</evidence>
<feature type="region of interest" description="Disordered" evidence="3">
    <location>
        <begin position="289"/>
        <end position="308"/>
    </location>
</feature>
<dbReference type="Pfam" id="PF02615">
    <property type="entry name" value="Ldh_2"/>
    <property type="match status" value="1"/>
</dbReference>
<protein>
    <submittedName>
        <fullName evidence="4">LDH2 family malate/lactate/ureidoglycolate dehydrogenase</fullName>
    </submittedName>
</protein>
<dbReference type="SUPFAM" id="SSF89733">
    <property type="entry name" value="L-sulfolactate dehydrogenase-like"/>
    <property type="match status" value="1"/>
</dbReference>
<dbReference type="Gene3D" id="1.10.1530.10">
    <property type="match status" value="1"/>
</dbReference>
<dbReference type="RefSeq" id="WP_183397410.1">
    <property type="nucleotide sequence ID" value="NZ_JACIDS010000001.1"/>
</dbReference>
<organism evidence="4 5">
    <name type="scientific">Kaistia hirudinis</name>
    <dbReference type="NCBI Taxonomy" id="1293440"/>
    <lineage>
        <taxon>Bacteria</taxon>
        <taxon>Pseudomonadati</taxon>
        <taxon>Pseudomonadota</taxon>
        <taxon>Alphaproteobacteria</taxon>
        <taxon>Hyphomicrobiales</taxon>
        <taxon>Kaistiaceae</taxon>
        <taxon>Kaistia</taxon>
    </lineage>
</organism>
<dbReference type="Proteomes" id="UP000553963">
    <property type="component" value="Unassembled WGS sequence"/>
</dbReference>
<dbReference type="EMBL" id="JACIDS010000001">
    <property type="protein sequence ID" value="MBB3929788.1"/>
    <property type="molecule type" value="Genomic_DNA"/>
</dbReference>
<dbReference type="InterPro" id="IPR036111">
    <property type="entry name" value="Mal/L-sulfo/L-lacto_DH-like_sf"/>
</dbReference>